<protein>
    <submittedName>
        <fullName evidence="2">Uncharacterized protein</fullName>
    </submittedName>
</protein>
<comment type="caution">
    <text evidence="2">The sequence shown here is derived from an EMBL/GenBank/DDBJ whole genome shotgun (WGS) entry which is preliminary data.</text>
</comment>
<dbReference type="RefSeq" id="WP_242763701.1">
    <property type="nucleotide sequence ID" value="NZ_JALDAY010000003.1"/>
</dbReference>
<name>A0ABS9Y475_9ACTN</name>
<accession>A0ABS9Y475</accession>
<feature type="region of interest" description="Disordered" evidence="1">
    <location>
        <begin position="1"/>
        <end position="51"/>
    </location>
</feature>
<organism evidence="2 3">
    <name type="scientific">Streptomyces cylindrosporus</name>
    <dbReference type="NCBI Taxonomy" id="2927583"/>
    <lineage>
        <taxon>Bacteria</taxon>
        <taxon>Bacillati</taxon>
        <taxon>Actinomycetota</taxon>
        <taxon>Actinomycetes</taxon>
        <taxon>Kitasatosporales</taxon>
        <taxon>Streptomycetaceae</taxon>
        <taxon>Streptomyces</taxon>
    </lineage>
</organism>
<dbReference type="Proteomes" id="UP001165269">
    <property type="component" value="Unassembled WGS sequence"/>
</dbReference>
<evidence type="ECO:0000313" key="2">
    <source>
        <dbReference type="EMBL" id="MCI3271315.1"/>
    </source>
</evidence>
<evidence type="ECO:0000313" key="3">
    <source>
        <dbReference type="Proteomes" id="UP001165269"/>
    </source>
</evidence>
<evidence type="ECO:0000256" key="1">
    <source>
        <dbReference type="SAM" id="MobiDB-lite"/>
    </source>
</evidence>
<sequence>MPTRVTTGPTRHRDATTQLIDGPSAPTRPDRGPTRSHNIPTQLINRPREPP</sequence>
<dbReference type="EMBL" id="JALDAY010000003">
    <property type="protein sequence ID" value="MCI3271315.1"/>
    <property type="molecule type" value="Genomic_DNA"/>
</dbReference>
<reference evidence="2" key="1">
    <citation type="submission" date="2022-03" db="EMBL/GenBank/DDBJ databases">
        <title>Streptomyces 7R015 and 7R016 isolated from Barleria lupulina in Thailand.</title>
        <authorList>
            <person name="Kanchanasin P."/>
            <person name="Phongsopitanun W."/>
            <person name="Tanasupawat S."/>
        </authorList>
    </citation>
    <scope>NUCLEOTIDE SEQUENCE</scope>
    <source>
        <strain evidence="2">7R015</strain>
    </source>
</reference>
<proteinExistence type="predicted"/>
<gene>
    <name evidence="2" type="ORF">MQP27_09355</name>
</gene>
<keyword evidence="3" id="KW-1185">Reference proteome</keyword>
<feature type="compositionally biased region" description="Polar residues" evidence="1">
    <location>
        <begin position="35"/>
        <end position="44"/>
    </location>
</feature>